<name>A0AAN5DA73_9BILA</name>
<dbReference type="EMBL" id="BTRK01000006">
    <property type="protein sequence ID" value="GMR58462.1"/>
    <property type="molecule type" value="Genomic_DNA"/>
</dbReference>
<keyword evidence="2" id="KW-1185">Reference proteome</keyword>
<evidence type="ECO:0000313" key="1">
    <source>
        <dbReference type="EMBL" id="GMR58462.1"/>
    </source>
</evidence>
<dbReference type="AlphaFoldDB" id="A0AAN5DA73"/>
<feature type="non-terminal residue" evidence="1">
    <location>
        <position position="122"/>
    </location>
</feature>
<sequence length="122" mass="13310">VMDQSVHFKFTHNGETRRFTVPSSGVRMLDAVKKRVATIVRSKAEDVQLAWRDMDASIPHPPAIPISRPDDLQQAVAHVAFFNRFNEEIKIHPVCIHLEIASVPAPPPAAVLPAAAAAADTS</sequence>
<comment type="caution">
    <text evidence="1">The sequence shown here is derived from an EMBL/GenBank/DDBJ whole genome shotgun (WGS) entry which is preliminary data.</text>
</comment>
<evidence type="ECO:0000313" key="2">
    <source>
        <dbReference type="Proteomes" id="UP001328107"/>
    </source>
</evidence>
<feature type="non-terminal residue" evidence="1">
    <location>
        <position position="1"/>
    </location>
</feature>
<dbReference type="CDD" id="cd05992">
    <property type="entry name" value="PB1"/>
    <property type="match status" value="1"/>
</dbReference>
<dbReference type="Gene3D" id="3.10.20.90">
    <property type="entry name" value="Phosphatidylinositol 3-kinase Catalytic Subunit, Chain A, domain 1"/>
    <property type="match status" value="1"/>
</dbReference>
<gene>
    <name evidence="1" type="ORF">PMAYCL1PPCAC_28657</name>
</gene>
<protein>
    <submittedName>
        <fullName evidence="1">Uncharacterized protein</fullName>
    </submittedName>
</protein>
<reference evidence="2" key="1">
    <citation type="submission" date="2022-10" db="EMBL/GenBank/DDBJ databases">
        <title>Genome assembly of Pristionchus species.</title>
        <authorList>
            <person name="Yoshida K."/>
            <person name="Sommer R.J."/>
        </authorList>
    </citation>
    <scope>NUCLEOTIDE SEQUENCE [LARGE SCALE GENOMIC DNA]</scope>
    <source>
        <strain evidence="2">RS5460</strain>
    </source>
</reference>
<dbReference type="Proteomes" id="UP001328107">
    <property type="component" value="Unassembled WGS sequence"/>
</dbReference>
<accession>A0AAN5DA73</accession>
<proteinExistence type="predicted"/>
<organism evidence="1 2">
    <name type="scientific">Pristionchus mayeri</name>
    <dbReference type="NCBI Taxonomy" id="1317129"/>
    <lineage>
        <taxon>Eukaryota</taxon>
        <taxon>Metazoa</taxon>
        <taxon>Ecdysozoa</taxon>
        <taxon>Nematoda</taxon>
        <taxon>Chromadorea</taxon>
        <taxon>Rhabditida</taxon>
        <taxon>Rhabditina</taxon>
        <taxon>Diplogasteromorpha</taxon>
        <taxon>Diplogasteroidea</taxon>
        <taxon>Neodiplogasteridae</taxon>
        <taxon>Pristionchus</taxon>
    </lineage>
</organism>